<dbReference type="HAMAP" id="MF_01225_B">
    <property type="entry name" value="MoaA_B"/>
    <property type="match status" value="1"/>
</dbReference>
<comment type="pathway">
    <text evidence="10">Cofactor biosynthesis; molybdopterin biosynthesis.</text>
</comment>
<comment type="catalytic activity">
    <reaction evidence="10">
        <text>GTP + AH2 + S-adenosyl-L-methionine = (8S)-3',8-cyclo-7,8-dihydroguanosine 5'-triphosphate + 5'-deoxyadenosine + L-methionine + A + H(+)</text>
        <dbReference type="Rhea" id="RHEA:49576"/>
        <dbReference type="ChEBI" id="CHEBI:13193"/>
        <dbReference type="ChEBI" id="CHEBI:15378"/>
        <dbReference type="ChEBI" id="CHEBI:17319"/>
        <dbReference type="ChEBI" id="CHEBI:17499"/>
        <dbReference type="ChEBI" id="CHEBI:37565"/>
        <dbReference type="ChEBI" id="CHEBI:57844"/>
        <dbReference type="ChEBI" id="CHEBI:59789"/>
        <dbReference type="ChEBI" id="CHEBI:131766"/>
        <dbReference type="EC" id="4.1.99.22"/>
    </reaction>
</comment>
<dbReference type="NCBIfam" id="TIGR02666">
    <property type="entry name" value="moaA"/>
    <property type="match status" value="1"/>
</dbReference>
<evidence type="ECO:0000259" key="11">
    <source>
        <dbReference type="PROSITE" id="PS51918"/>
    </source>
</evidence>
<dbReference type="SFLD" id="SFLDS00029">
    <property type="entry name" value="Radical_SAM"/>
    <property type="match status" value="1"/>
</dbReference>
<proteinExistence type="inferred from homology"/>
<evidence type="ECO:0000256" key="5">
    <source>
        <dbReference type="ARBA" id="ARBA00023004"/>
    </source>
</evidence>
<feature type="binding site" evidence="10">
    <location>
        <position position="39"/>
    </location>
    <ligand>
        <name>[4Fe-4S] cluster</name>
        <dbReference type="ChEBI" id="CHEBI:49883"/>
        <label>1</label>
        <note>4Fe-4S-S-AdoMet</note>
    </ligand>
</feature>
<dbReference type="GO" id="GO:0051539">
    <property type="term" value="F:4 iron, 4 sulfur cluster binding"/>
    <property type="evidence" value="ECO:0007669"/>
    <property type="project" value="UniProtKB-UniRule"/>
</dbReference>
<feature type="binding site" evidence="10">
    <location>
        <position position="268"/>
    </location>
    <ligand>
        <name>[4Fe-4S] cluster</name>
        <dbReference type="ChEBI" id="CHEBI:49883"/>
        <label>2</label>
        <note>4Fe-4S-substrate</note>
    </ligand>
</feature>
<evidence type="ECO:0000256" key="6">
    <source>
        <dbReference type="ARBA" id="ARBA00023014"/>
    </source>
</evidence>
<dbReference type="GO" id="GO:0006777">
    <property type="term" value="P:Mo-molybdopterin cofactor biosynthetic process"/>
    <property type="evidence" value="ECO:0007669"/>
    <property type="project" value="UniProtKB-UniRule"/>
</dbReference>
<dbReference type="OrthoDB" id="9763993at2"/>
<keyword evidence="3 10" id="KW-0479">Metal-binding</keyword>
<dbReference type="SFLD" id="SFLDG01067">
    <property type="entry name" value="SPASM/twitch_domain_containing"/>
    <property type="match status" value="1"/>
</dbReference>
<feature type="binding site" evidence="10">
    <location>
        <position position="168"/>
    </location>
    <ligand>
        <name>GTP</name>
        <dbReference type="ChEBI" id="CHEBI:37565"/>
    </ligand>
</feature>
<comment type="cofactor">
    <cofactor evidence="10">
        <name>[4Fe-4S] cluster</name>
        <dbReference type="ChEBI" id="CHEBI:49883"/>
    </cofactor>
    <text evidence="10">Binds 2 [4Fe-4S] clusters. Binds 1 [4Fe-4S] cluster coordinated with 3 cysteines and an exchangeable S-adenosyl-L-methionine and 1 [4Fe-4S] cluster coordinated with 3 cysteines and the GTP-derived substrate.</text>
</comment>
<evidence type="ECO:0000313" key="12">
    <source>
        <dbReference type="EMBL" id="RAI41632.1"/>
    </source>
</evidence>
<evidence type="ECO:0000256" key="9">
    <source>
        <dbReference type="ARBA" id="ARBA00023239"/>
    </source>
</evidence>
<dbReference type="Pfam" id="PF06463">
    <property type="entry name" value="Mob_synth_C"/>
    <property type="match status" value="1"/>
</dbReference>
<evidence type="ECO:0000256" key="10">
    <source>
        <dbReference type="HAMAP-Rule" id="MF_01225"/>
    </source>
</evidence>
<keyword evidence="9 10" id="KW-0456">Lyase</keyword>
<dbReference type="InterPro" id="IPR010505">
    <property type="entry name" value="MoaA_twitch"/>
</dbReference>
<dbReference type="SFLD" id="SFLDG01383">
    <property type="entry name" value="cyclic_pyranopterin_phosphate"/>
    <property type="match status" value="1"/>
</dbReference>
<feature type="domain" description="Radical SAM core" evidence="11">
    <location>
        <begin position="16"/>
        <end position="242"/>
    </location>
</feature>
<dbReference type="SFLD" id="SFLDG01386">
    <property type="entry name" value="main_SPASM_domain-containing"/>
    <property type="match status" value="1"/>
</dbReference>
<feature type="binding site" evidence="10">
    <location>
        <position position="74"/>
    </location>
    <ligand>
        <name>GTP</name>
        <dbReference type="ChEBI" id="CHEBI:37565"/>
    </ligand>
</feature>
<dbReference type="GO" id="GO:0061798">
    <property type="term" value="F:GTP 3',8'-cyclase activity"/>
    <property type="evidence" value="ECO:0007669"/>
    <property type="project" value="UniProtKB-UniRule"/>
</dbReference>
<dbReference type="SUPFAM" id="SSF102114">
    <property type="entry name" value="Radical SAM enzymes"/>
    <property type="match status" value="1"/>
</dbReference>
<dbReference type="InterPro" id="IPR040064">
    <property type="entry name" value="MoaA-like"/>
</dbReference>
<dbReference type="GO" id="GO:1904047">
    <property type="term" value="F:S-adenosyl-L-methionine binding"/>
    <property type="evidence" value="ECO:0007669"/>
    <property type="project" value="UniProtKB-UniRule"/>
</dbReference>
<dbReference type="UniPathway" id="UPA00344"/>
<protein>
    <recommendedName>
        <fullName evidence="10">GTP 3',8-cyclase</fullName>
        <ecNumber evidence="10">4.1.99.22</ecNumber>
    </recommendedName>
    <alternativeName>
        <fullName evidence="10">Molybdenum cofactor biosynthesis protein A</fullName>
    </alternativeName>
</protein>
<dbReference type="GO" id="GO:0046872">
    <property type="term" value="F:metal ion binding"/>
    <property type="evidence" value="ECO:0007669"/>
    <property type="project" value="UniProtKB-KW"/>
</dbReference>
<dbReference type="CDD" id="cd21117">
    <property type="entry name" value="Twitch_MoaA"/>
    <property type="match status" value="1"/>
</dbReference>
<feature type="binding site" evidence="10">
    <location>
        <position position="132"/>
    </location>
    <ligand>
        <name>S-adenosyl-L-methionine</name>
        <dbReference type="ChEBI" id="CHEBI:59789"/>
    </ligand>
</feature>
<feature type="binding site" evidence="10">
    <location>
        <position position="36"/>
    </location>
    <ligand>
        <name>[4Fe-4S] cluster</name>
        <dbReference type="ChEBI" id="CHEBI:49883"/>
        <label>1</label>
        <note>4Fe-4S-S-AdoMet</note>
    </ligand>
</feature>
<dbReference type="InterPro" id="IPR007197">
    <property type="entry name" value="rSAM"/>
</dbReference>
<dbReference type="GO" id="GO:0005525">
    <property type="term" value="F:GTP binding"/>
    <property type="evidence" value="ECO:0007669"/>
    <property type="project" value="UniProtKB-UniRule"/>
</dbReference>
<keyword evidence="7 10" id="KW-0342">GTP-binding</keyword>
<dbReference type="EMBL" id="NPEU01000013">
    <property type="protein sequence ID" value="RAI41632.1"/>
    <property type="molecule type" value="Genomic_DNA"/>
</dbReference>
<feature type="binding site" evidence="10">
    <location>
        <position position="265"/>
    </location>
    <ligand>
        <name>[4Fe-4S] cluster</name>
        <dbReference type="ChEBI" id="CHEBI:49883"/>
        <label>2</label>
        <note>4Fe-4S-substrate</note>
    </ligand>
</feature>
<dbReference type="InterPro" id="IPR013483">
    <property type="entry name" value="MoaA"/>
</dbReference>
<keyword evidence="6 10" id="KW-0411">Iron-sulfur</keyword>
<keyword evidence="4 10" id="KW-0547">Nucleotide-binding</keyword>
<feature type="binding site" evidence="10">
    <location>
        <position position="202"/>
    </location>
    <ligand>
        <name>S-adenosyl-L-methionine</name>
        <dbReference type="ChEBI" id="CHEBI:59789"/>
    </ligand>
</feature>
<evidence type="ECO:0000313" key="13">
    <source>
        <dbReference type="Proteomes" id="UP000248863"/>
    </source>
</evidence>
<feature type="binding site" evidence="10">
    <location>
        <position position="108"/>
    </location>
    <ligand>
        <name>GTP</name>
        <dbReference type="ChEBI" id="CHEBI:37565"/>
    </ligand>
</feature>
<dbReference type="Proteomes" id="UP000248863">
    <property type="component" value="Unassembled WGS sequence"/>
</dbReference>
<dbReference type="InterPro" id="IPR050105">
    <property type="entry name" value="MoCo_biosynth_MoaA/MoaC"/>
</dbReference>
<evidence type="ECO:0000256" key="1">
    <source>
        <dbReference type="ARBA" id="ARBA00022485"/>
    </source>
</evidence>
<dbReference type="Pfam" id="PF04055">
    <property type="entry name" value="Radical_SAM"/>
    <property type="match status" value="1"/>
</dbReference>
<keyword evidence="5 10" id="KW-0408">Iron</keyword>
<keyword evidence="8 10" id="KW-0501">Molybdenum cofactor biosynthesis</keyword>
<dbReference type="RefSeq" id="WP_111355479.1">
    <property type="nucleotide sequence ID" value="NZ_NHSK01000147.1"/>
</dbReference>
<evidence type="ECO:0000256" key="8">
    <source>
        <dbReference type="ARBA" id="ARBA00023150"/>
    </source>
</evidence>
<dbReference type="Gene3D" id="3.20.20.70">
    <property type="entry name" value="Aldolase class I"/>
    <property type="match status" value="1"/>
</dbReference>
<feature type="binding site" evidence="10">
    <location>
        <position position="25"/>
    </location>
    <ligand>
        <name>GTP</name>
        <dbReference type="ChEBI" id="CHEBI:37565"/>
    </ligand>
</feature>
<evidence type="ECO:0000256" key="3">
    <source>
        <dbReference type="ARBA" id="ARBA00022723"/>
    </source>
</evidence>
<reference evidence="12 13" key="1">
    <citation type="submission" date="2017-07" db="EMBL/GenBank/DDBJ databases">
        <title>Draft Genome Sequences of Select Purple Nonsulfur Bacteria.</title>
        <authorList>
            <person name="Lasarre B."/>
            <person name="Mckinlay J.B."/>
        </authorList>
    </citation>
    <scope>NUCLEOTIDE SEQUENCE [LARGE SCALE GENOMIC DNA]</scope>
    <source>
        <strain evidence="12 13">DSM 11907</strain>
    </source>
</reference>
<feature type="binding site" evidence="10">
    <location>
        <position position="78"/>
    </location>
    <ligand>
        <name>S-adenosyl-L-methionine</name>
        <dbReference type="ChEBI" id="CHEBI:59789"/>
    </ligand>
</feature>
<evidence type="ECO:0000256" key="2">
    <source>
        <dbReference type="ARBA" id="ARBA00022691"/>
    </source>
</evidence>
<keyword evidence="2 10" id="KW-0949">S-adenosyl-L-methionine</keyword>
<dbReference type="InterPro" id="IPR058240">
    <property type="entry name" value="rSAM_sf"/>
</dbReference>
<gene>
    <name evidence="10 12" type="primary">moaA</name>
    <name evidence="12" type="ORF">CH338_02605</name>
</gene>
<comment type="caution">
    <text evidence="12">The sequence shown here is derived from an EMBL/GenBank/DDBJ whole genome shotgun (WGS) entry which is preliminary data.</text>
</comment>
<organism evidence="12 13">
    <name type="scientific">Rhodoplanes elegans</name>
    <dbReference type="NCBI Taxonomy" id="29408"/>
    <lineage>
        <taxon>Bacteria</taxon>
        <taxon>Pseudomonadati</taxon>
        <taxon>Pseudomonadota</taxon>
        <taxon>Alphaproteobacteria</taxon>
        <taxon>Hyphomicrobiales</taxon>
        <taxon>Nitrobacteraceae</taxon>
        <taxon>Rhodoplanes</taxon>
    </lineage>
</organism>
<dbReference type="InterPro" id="IPR013785">
    <property type="entry name" value="Aldolase_TIM"/>
</dbReference>
<feature type="binding site" evidence="10">
    <location>
        <position position="32"/>
    </location>
    <ligand>
        <name>[4Fe-4S] cluster</name>
        <dbReference type="ChEBI" id="CHEBI:49883"/>
        <label>1</label>
        <note>4Fe-4S-S-AdoMet</note>
    </ligand>
</feature>
<comment type="similarity">
    <text evidence="10">Belongs to the radical SAM superfamily. MoaA family.</text>
</comment>
<comment type="subunit">
    <text evidence="10">Monomer and homodimer.</text>
</comment>
<comment type="function">
    <text evidence="10">Catalyzes the cyclization of GTP to (8S)-3',8-cyclo-7,8-dihydroguanosine 5'-triphosphate.</text>
</comment>
<keyword evidence="1 10" id="KW-0004">4Fe-4S</keyword>
<keyword evidence="13" id="KW-1185">Reference proteome</keyword>
<evidence type="ECO:0000256" key="4">
    <source>
        <dbReference type="ARBA" id="ARBA00022741"/>
    </source>
</evidence>
<evidence type="ECO:0000256" key="7">
    <source>
        <dbReference type="ARBA" id="ARBA00023134"/>
    </source>
</evidence>
<feature type="binding site" evidence="10">
    <location>
        <position position="38"/>
    </location>
    <ligand>
        <name>S-adenosyl-L-methionine</name>
        <dbReference type="ChEBI" id="CHEBI:59789"/>
    </ligand>
</feature>
<dbReference type="PANTHER" id="PTHR22960:SF0">
    <property type="entry name" value="MOLYBDENUM COFACTOR BIOSYNTHESIS PROTEIN 1"/>
    <property type="match status" value="1"/>
</dbReference>
<dbReference type="PANTHER" id="PTHR22960">
    <property type="entry name" value="MOLYBDOPTERIN COFACTOR SYNTHESIS PROTEIN A"/>
    <property type="match status" value="1"/>
</dbReference>
<dbReference type="SMART" id="SM00729">
    <property type="entry name" value="Elp3"/>
    <property type="match status" value="1"/>
</dbReference>
<dbReference type="EC" id="4.1.99.22" evidence="10"/>
<accession>A0A327KWN2</accession>
<name>A0A327KWN2_9BRAD</name>
<dbReference type="CDD" id="cd01335">
    <property type="entry name" value="Radical_SAM"/>
    <property type="match status" value="1"/>
</dbReference>
<dbReference type="AlphaFoldDB" id="A0A327KWN2"/>
<dbReference type="GO" id="GO:0061799">
    <property type="term" value="F:cyclic pyranopterin monophosphate synthase activity"/>
    <property type="evidence" value="ECO:0007669"/>
    <property type="project" value="TreeGrafter"/>
</dbReference>
<dbReference type="PROSITE" id="PS51918">
    <property type="entry name" value="RADICAL_SAM"/>
    <property type="match status" value="1"/>
</dbReference>
<dbReference type="InterPro" id="IPR006638">
    <property type="entry name" value="Elp3/MiaA/NifB-like_rSAM"/>
</dbReference>
<sequence length="340" mass="36172">MSIDRSTAVRPALVDAFGRRISYLRVSVTDRCNYRCTYCLGDHPVFVPKREVLSLDELDRLCSAFVRCGVRRLRLTGGEPLTRRNVVGLVESLSRHLADGMLDEITMTTNGALLGRFADALAAAGMRRINVSVDTLDPAVFARVTRGGDLRVVLDGIAAAQAAGMAVKINTVVQAGVNDRAIPDLVRFAHGHGMDLSLIETMPVGAVAADRAGGYVPLDRIRAALAARFTLTDLPDRSGGPARYVRIAEIGGRVGFITPMSHGFCGDCNRVRVTCTGRLVLCLGRSGAADLRAALRASEGDDALVAAIHDAIGQKPQSHSFALDQLGRPAIVRGMNATGG</sequence>
<feature type="binding site" evidence="10">
    <location>
        <position position="282"/>
    </location>
    <ligand>
        <name>[4Fe-4S] cluster</name>
        <dbReference type="ChEBI" id="CHEBI:49883"/>
        <label>2</label>
        <note>4Fe-4S-substrate</note>
    </ligand>
</feature>
<feature type="binding site" evidence="10">
    <location>
        <begin position="270"/>
        <end position="272"/>
    </location>
    <ligand>
        <name>GTP</name>
        <dbReference type="ChEBI" id="CHEBI:37565"/>
    </ligand>
</feature>